<organism evidence="3 4">
    <name type="scientific">Nocardia implantans</name>
    <dbReference type="NCBI Taxonomy" id="3108168"/>
    <lineage>
        <taxon>Bacteria</taxon>
        <taxon>Bacillati</taxon>
        <taxon>Actinomycetota</taxon>
        <taxon>Actinomycetes</taxon>
        <taxon>Mycobacteriales</taxon>
        <taxon>Nocardiaceae</taxon>
        <taxon>Nocardia</taxon>
    </lineage>
</organism>
<evidence type="ECO:0000256" key="1">
    <source>
        <dbReference type="SAM" id="MobiDB-lite"/>
    </source>
</evidence>
<keyword evidence="4" id="KW-1185">Reference proteome</keyword>
<gene>
    <name evidence="3" type="ORF">U3653_23100</name>
</gene>
<name>A0ABU6AZI7_9NOCA</name>
<keyword evidence="2" id="KW-0732">Signal</keyword>
<sequence length="168" mass="17925">MFSRRSGSVVRAFAVAVSAGMLALTIGCTTDSPKEQADRERKAATVQVFKLHMTKDLWARTKSDENYEKRRVIDKPRNLIEDPDGMVTVELTGPQMVDYLKILDYNAHGGAAAHDETLAGAVYNAVAPVIDRIETPPAPGAPAPEITIHAAVGSEAPSSTAPTSAAPR</sequence>
<dbReference type="Proteomes" id="UP001348098">
    <property type="component" value="Unassembled WGS sequence"/>
</dbReference>
<comment type="caution">
    <text evidence="3">The sequence shown here is derived from an EMBL/GenBank/DDBJ whole genome shotgun (WGS) entry which is preliminary data.</text>
</comment>
<protein>
    <recommendedName>
        <fullName evidence="5">Lipoprotein</fullName>
    </recommendedName>
</protein>
<reference evidence="3 4" key="1">
    <citation type="submission" date="2023-12" db="EMBL/GenBank/DDBJ databases">
        <title>novel species in genus Nocarida.</title>
        <authorList>
            <person name="Li Z."/>
        </authorList>
    </citation>
    <scope>NUCLEOTIDE SEQUENCE [LARGE SCALE GENOMIC DNA]</scope>
    <source>
        <strain evidence="3 4">CDC186</strain>
    </source>
</reference>
<feature type="chain" id="PRO_5046158769" description="Lipoprotein" evidence="2">
    <location>
        <begin position="24"/>
        <end position="168"/>
    </location>
</feature>
<feature type="compositionally biased region" description="Low complexity" evidence="1">
    <location>
        <begin position="156"/>
        <end position="168"/>
    </location>
</feature>
<evidence type="ECO:0000313" key="3">
    <source>
        <dbReference type="EMBL" id="MEB3512928.1"/>
    </source>
</evidence>
<accession>A0ABU6AZI7</accession>
<evidence type="ECO:0008006" key="5">
    <source>
        <dbReference type="Google" id="ProtNLM"/>
    </source>
</evidence>
<evidence type="ECO:0000313" key="4">
    <source>
        <dbReference type="Proteomes" id="UP001348098"/>
    </source>
</evidence>
<dbReference type="RefSeq" id="WP_324722465.1">
    <property type="nucleotide sequence ID" value="NZ_JAYKYQ010000010.1"/>
</dbReference>
<proteinExistence type="predicted"/>
<dbReference type="EMBL" id="JAYKYQ010000010">
    <property type="protein sequence ID" value="MEB3512928.1"/>
    <property type="molecule type" value="Genomic_DNA"/>
</dbReference>
<feature type="signal peptide" evidence="2">
    <location>
        <begin position="1"/>
        <end position="23"/>
    </location>
</feature>
<evidence type="ECO:0000256" key="2">
    <source>
        <dbReference type="SAM" id="SignalP"/>
    </source>
</evidence>
<dbReference type="PROSITE" id="PS51257">
    <property type="entry name" value="PROKAR_LIPOPROTEIN"/>
    <property type="match status" value="1"/>
</dbReference>
<feature type="region of interest" description="Disordered" evidence="1">
    <location>
        <begin position="136"/>
        <end position="168"/>
    </location>
</feature>